<feature type="compositionally biased region" description="Low complexity" evidence="1">
    <location>
        <begin position="115"/>
        <end position="125"/>
    </location>
</feature>
<evidence type="ECO:0000313" key="2">
    <source>
        <dbReference type="EMBL" id="KAK3948176.1"/>
    </source>
</evidence>
<comment type="caution">
    <text evidence="2">The sequence shown here is derived from an EMBL/GenBank/DDBJ whole genome shotgun (WGS) entry which is preliminary data.</text>
</comment>
<organism evidence="2 3">
    <name type="scientific">Pseudoneurospora amorphoporcata</name>
    <dbReference type="NCBI Taxonomy" id="241081"/>
    <lineage>
        <taxon>Eukaryota</taxon>
        <taxon>Fungi</taxon>
        <taxon>Dikarya</taxon>
        <taxon>Ascomycota</taxon>
        <taxon>Pezizomycotina</taxon>
        <taxon>Sordariomycetes</taxon>
        <taxon>Sordariomycetidae</taxon>
        <taxon>Sordariales</taxon>
        <taxon>Sordariaceae</taxon>
        <taxon>Pseudoneurospora</taxon>
    </lineage>
</organism>
<evidence type="ECO:0000313" key="3">
    <source>
        <dbReference type="Proteomes" id="UP001303222"/>
    </source>
</evidence>
<protein>
    <submittedName>
        <fullName evidence="2">Uncharacterized protein</fullName>
    </submittedName>
</protein>
<dbReference type="Proteomes" id="UP001303222">
    <property type="component" value="Unassembled WGS sequence"/>
</dbReference>
<proteinExistence type="predicted"/>
<evidence type="ECO:0000256" key="1">
    <source>
        <dbReference type="SAM" id="MobiDB-lite"/>
    </source>
</evidence>
<keyword evidence="3" id="KW-1185">Reference proteome</keyword>
<dbReference type="AlphaFoldDB" id="A0AAN6NNK1"/>
<sequence>MPRNTDARQKAAEEWSKRLIDSAGNYQKDSITYTLRDLVEEIEKRVAQVWSSNNSSAAWREYFVAALRKLLREIPGAPKDISIEELRTEIERLNSSVKAAAPPNGNDEASKPADTTSTGLSTNTTFKVDTQGDYKARAVKDGTTTSIEFQLNGPATVVVQTATTGTAAARTAAQLGTLSLWKE</sequence>
<accession>A0AAN6NNK1</accession>
<gene>
    <name evidence="2" type="ORF">QBC32DRAFT_222589</name>
</gene>
<reference evidence="2" key="2">
    <citation type="submission" date="2023-06" db="EMBL/GenBank/DDBJ databases">
        <authorList>
            <consortium name="Lawrence Berkeley National Laboratory"/>
            <person name="Mondo S.J."/>
            <person name="Hensen N."/>
            <person name="Bonometti L."/>
            <person name="Westerberg I."/>
            <person name="Brannstrom I.O."/>
            <person name="Guillou S."/>
            <person name="Cros-Aarteil S."/>
            <person name="Calhoun S."/>
            <person name="Haridas S."/>
            <person name="Kuo A."/>
            <person name="Pangilinan J."/>
            <person name="Riley R."/>
            <person name="Labutti K."/>
            <person name="Andreopoulos B."/>
            <person name="Lipzen A."/>
            <person name="Chen C."/>
            <person name="Yanf M."/>
            <person name="Daum C."/>
            <person name="Ng V."/>
            <person name="Clum A."/>
            <person name="Steindorff A."/>
            <person name="Ohm R."/>
            <person name="Martin F."/>
            <person name="Silar P."/>
            <person name="Natvig D."/>
            <person name="Lalanne C."/>
            <person name="Gautier V."/>
            <person name="Ament-Velasquez S.L."/>
            <person name="Kruys A."/>
            <person name="Hutchinson M.I."/>
            <person name="Powell A.J."/>
            <person name="Barry K."/>
            <person name="Miller A.N."/>
            <person name="Grigoriev I.V."/>
            <person name="Debuchy R."/>
            <person name="Gladieux P."/>
            <person name="Thoren M.H."/>
            <person name="Johannesson H."/>
        </authorList>
    </citation>
    <scope>NUCLEOTIDE SEQUENCE</scope>
    <source>
        <strain evidence="2">CBS 626.80</strain>
    </source>
</reference>
<feature type="region of interest" description="Disordered" evidence="1">
    <location>
        <begin position="96"/>
        <end position="125"/>
    </location>
</feature>
<name>A0AAN6NNK1_9PEZI</name>
<reference evidence="2" key="1">
    <citation type="journal article" date="2023" name="Mol. Phylogenet. Evol.">
        <title>Genome-scale phylogeny and comparative genomics of the fungal order Sordariales.</title>
        <authorList>
            <person name="Hensen N."/>
            <person name="Bonometti L."/>
            <person name="Westerberg I."/>
            <person name="Brannstrom I.O."/>
            <person name="Guillou S."/>
            <person name="Cros-Aarteil S."/>
            <person name="Calhoun S."/>
            <person name="Haridas S."/>
            <person name="Kuo A."/>
            <person name="Mondo S."/>
            <person name="Pangilinan J."/>
            <person name="Riley R."/>
            <person name="LaButti K."/>
            <person name="Andreopoulos B."/>
            <person name="Lipzen A."/>
            <person name="Chen C."/>
            <person name="Yan M."/>
            <person name="Daum C."/>
            <person name="Ng V."/>
            <person name="Clum A."/>
            <person name="Steindorff A."/>
            <person name="Ohm R.A."/>
            <person name="Martin F."/>
            <person name="Silar P."/>
            <person name="Natvig D.O."/>
            <person name="Lalanne C."/>
            <person name="Gautier V."/>
            <person name="Ament-Velasquez S.L."/>
            <person name="Kruys A."/>
            <person name="Hutchinson M.I."/>
            <person name="Powell A.J."/>
            <person name="Barry K."/>
            <person name="Miller A.N."/>
            <person name="Grigoriev I.V."/>
            <person name="Debuchy R."/>
            <person name="Gladieux P."/>
            <person name="Hiltunen Thoren M."/>
            <person name="Johannesson H."/>
        </authorList>
    </citation>
    <scope>NUCLEOTIDE SEQUENCE</scope>
    <source>
        <strain evidence="2">CBS 626.80</strain>
    </source>
</reference>
<dbReference type="EMBL" id="MU859280">
    <property type="protein sequence ID" value="KAK3948176.1"/>
    <property type="molecule type" value="Genomic_DNA"/>
</dbReference>